<evidence type="ECO:0000313" key="1">
    <source>
        <dbReference type="EMBL" id="GBP87252.1"/>
    </source>
</evidence>
<dbReference type="EMBL" id="BGZK01001847">
    <property type="protein sequence ID" value="GBP87252.1"/>
    <property type="molecule type" value="Genomic_DNA"/>
</dbReference>
<dbReference type="Proteomes" id="UP000299102">
    <property type="component" value="Unassembled WGS sequence"/>
</dbReference>
<reference evidence="1 2" key="1">
    <citation type="journal article" date="2019" name="Commun. Biol.">
        <title>The bagworm genome reveals a unique fibroin gene that provides high tensile strength.</title>
        <authorList>
            <person name="Kono N."/>
            <person name="Nakamura H."/>
            <person name="Ohtoshi R."/>
            <person name="Tomita M."/>
            <person name="Numata K."/>
            <person name="Arakawa K."/>
        </authorList>
    </citation>
    <scope>NUCLEOTIDE SEQUENCE [LARGE SCALE GENOMIC DNA]</scope>
</reference>
<protein>
    <submittedName>
        <fullName evidence="1">Uncharacterized protein</fullName>
    </submittedName>
</protein>
<gene>
    <name evidence="1" type="ORF">EVAR_59179_1</name>
</gene>
<organism evidence="1 2">
    <name type="scientific">Eumeta variegata</name>
    <name type="common">Bagworm moth</name>
    <name type="synonym">Eumeta japonica</name>
    <dbReference type="NCBI Taxonomy" id="151549"/>
    <lineage>
        <taxon>Eukaryota</taxon>
        <taxon>Metazoa</taxon>
        <taxon>Ecdysozoa</taxon>
        <taxon>Arthropoda</taxon>
        <taxon>Hexapoda</taxon>
        <taxon>Insecta</taxon>
        <taxon>Pterygota</taxon>
        <taxon>Neoptera</taxon>
        <taxon>Endopterygota</taxon>
        <taxon>Lepidoptera</taxon>
        <taxon>Glossata</taxon>
        <taxon>Ditrysia</taxon>
        <taxon>Tineoidea</taxon>
        <taxon>Psychidae</taxon>
        <taxon>Oiketicinae</taxon>
        <taxon>Eumeta</taxon>
    </lineage>
</organism>
<sequence length="139" mass="15837">MKLVHLFRIVEALWIEDLTRFVRRSCRGPLPRADPLKEFLDLINTFEWMDKPDSRMAERPNGWKYEYPDGRMTCSGWVEREYPWQITVSLSECAGAAAVYIWRGAAGTCPYINSAPAISHSPINSAEAGEPATPDSRQF</sequence>
<name>A0A4C1ZIL0_EUMVA</name>
<accession>A0A4C1ZIL0</accession>
<proteinExistence type="predicted"/>
<comment type="caution">
    <text evidence="1">The sequence shown here is derived from an EMBL/GenBank/DDBJ whole genome shotgun (WGS) entry which is preliminary data.</text>
</comment>
<evidence type="ECO:0000313" key="2">
    <source>
        <dbReference type="Proteomes" id="UP000299102"/>
    </source>
</evidence>
<keyword evidence="2" id="KW-1185">Reference proteome</keyword>
<dbReference type="AlphaFoldDB" id="A0A4C1ZIL0"/>